<organism evidence="3 4">
    <name type="scientific">Marasmiellus scandens</name>
    <dbReference type="NCBI Taxonomy" id="2682957"/>
    <lineage>
        <taxon>Eukaryota</taxon>
        <taxon>Fungi</taxon>
        <taxon>Dikarya</taxon>
        <taxon>Basidiomycota</taxon>
        <taxon>Agaricomycotina</taxon>
        <taxon>Agaricomycetes</taxon>
        <taxon>Agaricomycetidae</taxon>
        <taxon>Agaricales</taxon>
        <taxon>Marasmiineae</taxon>
        <taxon>Omphalotaceae</taxon>
        <taxon>Marasmiellus</taxon>
    </lineage>
</organism>
<evidence type="ECO:0008006" key="5">
    <source>
        <dbReference type="Google" id="ProtNLM"/>
    </source>
</evidence>
<dbReference type="Pfam" id="PF06985">
    <property type="entry name" value="HET"/>
    <property type="match status" value="1"/>
</dbReference>
<dbReference type="InterPro" id="IPR058525">
    <property type="entry name" value="DUF8212"/>
</dbReference>
<dbReference type="EMBL" id="JBANRG010000023">
    <property type="protein sequence ID" value="KAK7455244.1"/>
    <property type="molecule type" value="Genomic_DNA"/>
</dbReference>
<evidence type="ECO:0000313" key="4">
    <source>
        <dbReference type="Proteomes" id="UP001498398"/>
    </source>
</evidence>
<gene>
    <name evidence="3" type="ORF">VKT23_011116</name>
</gene>
<sequence>MRLLNTGSFKLREFFTNTPPYAILSHTWEGEEVIFQDMQTLEVAERKAGWLKIANACAHARKYDFEWIWIDSCCINKESSAELSEALNSMYQYYLDAEVCYVYLSDVLEDPRNDPRDIQSTFRRSRWFTRGWTLQELLAPSYAVFLDCQWTEIGTKWSLRDVLSAITSIPMSVFEDGDLSEFSIAQKMSWVAFRETTRPEDRAYCLMGLFGINMPPIYGEGGQKAFMRLQQEIMKISDDRSIFAWIASPGDTEPRGLLAKSPYEFRASGDVGASDSSFLGNKSSFSFNNNGLHIHLLLLPVVSDTDGLFLAPLQCKTRDNLFLSLYLRRTSSGKYIRYRTSELSLTPTSTTLGIPQELVVTESQLPQIAKKTKSNCRLKMKLHLSAQSFIAYIDTYDLATGVFHRVWQAFKNGEIHLDDAIWHVLGLEYKDQTGERRKERILVRIKRDLSNIMHLKIFMVPHDDNFYGFIDNVTTAVHQKGCPDRVSRRLPGDNGEMTFSLHITGKNATLEINYLPQDLEKPISRGEIFTPPRLGFTATKLPWNDLCFHHVFPNDHFQVEHLALDSSEIYISLLNDPTQTNTFRILTYEFSARFNFYKIFVAVGNREYRTWIDVTAFPFRSSPKPKEIWDSYHDGGERAEVRMRCQSSASCSIQEGVLTVTVAIRRNLGLGSHFLDFKWIQKDKIERRVEWDESEIEDREQEYERDQSMALFAYTQRHERDRLVYWRNGVSDTTMSEDLY</sequence>
<reference evidence="3 4" key="1">
    <citation type="submission" date="2024-01" db="EMBL/GenBank/DDBJ databases">
        <title>A draft genome for the cacao thread blight pathogen Marasmiellus scandens.</title>
        <authorList>
            <person name="Baruah I.K."/>
            <person name="Leung J."/>
            <person name="Bukari Y."/>
            <person name="Amoako-Attah I."/>
            <person name="Meinhardt L.W."/>
            <person name="Bailey B.A."/>
            <person name="Cohen S.P."/>
        </authorList>
    </citation>
    <scope>NUCLEOTIDE SEQUENCE [LARGE SCALE GENOMIC DNA]</scope>
    <source>
        <strain evidence="3 4">GH-19</strain>
    </source>
</reference>
<protein>
    <recommendedName>
        <fullName evidence="5">HET-domain-containing protein</fullName>
    </recommendedName>
</protein>
<evidence type="ECO:0000259" key="2">
    <source>
        <dbReference type="Pfam" id="PF26640"/>
    </source>
</evidence>
<dbReference type="Proteomes" id="UP001498398">
    <property type="component" value="Unassembled WGS sequence"/>
</dbReference>
<proteinExistence type="predicted"/>
<evidence type="ECO:0000313" key="3">
    <source>
        <dbReference type="EMBL" id="KAK7455244.1"/>
    </source>
</evidence>
<dbReference type="Pfam" id="PF26640">
    <property type="entry name" value="DUF8212"/>
    <property type="match status" value="1"/>
</dbReference>
<comment type="caution">
    <text evidence="3">The sequence shown here is derived from an EMBL/GenBank/DDBJ whole genome shotgun (WGS) entry which is preliminary data.</text>
</comment>
<dbReference type="InterPro" id="IPR010730">
    <property type="entry name" value="HET"/>
</dbReference>
<accession>A0ABR1JAI7</accession>
<feature type="domain" description="Heterokaryon incompatibility" evidence="1">
    <location>
        <begin position="21"/>
        <end position="109"/>
    </location>
</feature>
<dbReference type="PANTHER" id="PTHR10622">
    <property type="entry name" value="HET DOMAIN-CONTAINING PROTEIN"/>
    <property type="match status" value="1"/>
</dbReference>
<keyword evidence="4" id="KW-1185">Reference proteome</keyword>
<name>A0ABR1JAI7_9AGAR</name>
<dbReference type="PANTHER" id="PTHR10622:SF10">
    <property type="entry name" value="HET DOMAIN-CONTAINING PROTEIN"/>
    <property type="match status" value="1"/>
</dbReference>
<evidence type="ECO:0000259" key="1">
    <source>
        <dbReference type="Pfam" id="PF06985"/>
    </source>
</evidence>
<feature type="domain" description="DUF8212" evidence="2">
    <location>
        <begin position="224"/>
        <end position="261"/>
    </location>
</feature>